<dbReference type="CDD" id="cd06173">
    <property type="entry name" value="MFS_MefA_like"/>
    <property type="match status" value="1"/>
</dbReference>
<organism evidence="7 8">
    <name type="scientific">Actinocatenispora rupis</name>
    <dbReference type="NCBI Taxonomy" id="519421"/>
    <lineage>
        <taxon>Bacteria</taxon>
        <taxon>Bacillati</taxon>
        <taxon>Actinomycetota</taxon>
        <taxon>Actinomycetes</taxon>
        <taxon>Micromonosporales</taxon>
        <taxon>Micromonosporaceae</taxon>
        <taxon>Actinocatenispora</taxon>
    </lineage>
</organism>
<protein>
    <recommendedName>
        <fullName evidence="9">Major Facilitator Superfamily protein</fullName>
    </recommendedName>
</protein>
<dbReference type="AlphaFoldDB" id="A0A8J3NEA6"/>
<comment type="subcellular location">
    <subcellularLocation>
        <location evidence="1">Cell membrane</location>
        <topology evidence="1">Multi-pass membrane protein</topology>
    </subcellularLocation>
</comment>
<proteinExistence type="predicted"/>
<feature type="transmembrane region" description="Helical" evidence="6">
    <location>
        <begin position="322"/>
        <end position="339"/>
    </location>
</feature>
<evidence type="ECO:0000256" key="2">
    <source>
        <dbReference type="ARBA" id="ARBA00022475"/>
    </source>
</evidence>
<dbReference type="Pfam" id="PF07690">
    <property type="entry name" value="MFS_1"/>
    <property type="match status" value="1"/>
</dbReference>
<evidence type="ECO:0000256" key="1">
    <source>
        <dbReference type="ARBA" id="ARBA00004651"/>
    </source>
</evidence>
<feature type="transmembrane region" description="Helical" evidence="6">
    <location>
        <begin position="273"/>
        <end position="293"/>
    </location>
</feature>
<feature type="transmembrane region" description="Helical" evidence="6">
    <location>
        <begin position="103"/>
        <end position="126"/>
    </location>
</feature>
<dbReference type="InterPro" id="IPR011701">
    <property type="entry name" value="MFS"/>
</dbReference>
<dbReference type="Proteomes" id="UP000612808">
    <property type="component" value="Unassembled WGS sequence"/>
</dbReference>
<keyword evidence="2" id="KW-1003">Cell membrane</keyword>
<name>A0A8J3NEA6_9ACTN</name>
<reference evidence="7" key="1">
    <citation type="submission" date="2021-01" db="EMBL/GenBank/DDBJ databases">
        <title>Whole genome shotgun sequence of Actinocatenispora rupis NBRC 107355.</title>
        <authorList>
            <person name="Komaki H."/>
            <person name="Tamura T."/>
        </authorList>
    </citation>
    <scope>NUCLEOTIDE SEQUENCE</scope>
    <source>
        <strain evidence="7">NBRC 107355</strain>
    </source>
</reference>
<evidence type="ECO:0000313" key="7">
    <source>
        <dbReference type="EMBL" id="GID15816.1"/>
    </source>
</evidence>
<evidence type="ECO:0000256" key="4">
    <source>
        <dbReference type="ARBA" id="ARBA00022989"/>
    </source>
</evidence>
<dbReference type="Gene3D" id="1.20.1250.20">
    <property type="entry name" value="MFS general substrate transporter like domains"/>
    <property type="match status" value="1"/>
</dbReference>
<dbReference type="SUPFAM" id="SSF103473">
    <property type="entry name" value="MFS general substrate transporter"/>
    <property type="match status" value="1"/>
</dbReference>
<dbReference type="GO" id="GO:0005886">
    <property type="term" value="C:plasma membrane"/>
    <property type="evidence" value="ECO:0007669"/>
    <property type="project" value="UniProtKB-SubCell"/>
</dbReference>
<feature type="transmembrane region" description="Helical" evidence="6">
    <location>
        <begin position="236"/>
        <end position="253"/>
    </location>
</feature>
<comment type="caution">
    <text evidence="7">The sequence shown here is derived from an EMBL/GenBank/DDBJ whole genome shotgun (WGS) entry which is preliminary data.</text>
</comment>
<evidence type="ECO:0000256" key="3">
    <source>
        <dbReference type="ARBA" id="ARBA00022692"/>
    </source>
</evidence>
<dbReference type="PANTHER" id="PTHR23513">
    <property type="entry name" value="INTEGRAL MEMBRANE EFFLUX PROTEIN-RELATED"/>
    <property type="match status" value="1"/>
</dbReference>
<feature type="transmembrane region" description="Helical" evidence="6">
    <location>
        <begin position="174"/>
        <end position="199"/>
    </location>
</feature>
<feature type="transmembrane region" description="Helical" evidence="6">
    <location>
        <begin position="29"/>
        <end position="50"/>
    </location>
</feature>
<feature type="transmembrane region" description="Helical" evidence="6">
    <location>
        <begin position="360"/>
        <end position="385"/>
    </location>
</feature>
<keyword evidence="8" id="KW-1185">Reference proteome</keyword>
<evidence type="ECO:0000256" key="5">
    <source>
        <dbReference type="ARBA" id="ARBA00023136"/>
    </source>
</evidence>
<gene>
    <name evidence="7" type="ORF">Aru02nite_67050</name>
</gene>
<dbReference type="PANTHER" id="PTHR23513:SF11">
    <property type="entry name" value="STAPHYLOFERRIN A TRANSPORTER"/>
    <property type="match status" value="1"/>
</dbReference>
<keyword evidence="3 6" id="KW-0812">Transmembrane</keyword>
<evidence type="ECO:0008006" key="9">
    <source>
        <dbReference type="Google" id="ProtNLM"/>
    </source>
</evidence>
<dbReference type="GO" id="GO:0022857">
    <property type="term" value="F:transmembrane transporter activity"/>
    <property type="evidence" value="ECO:0007669"/>
    <property type="project" value="InterPro"/>
</dbReference>
<evidence type="ECO:0000313" key="8">
    <source>
        <dbReference type="Proteomes" id="UP000612808"/>
    </source>
</evidence>
<evidence type="ECO:0000256" key="6">
    <source>
        <dbReference type="SAM" id="Phobius"/>
    </source>
</evidence>
<dbReference type="InterPro" id="IPR036259">
    <property type="entry name" value="MFS_trans_sf"/>
</dbReference>
<sequence>MHSATRTRPWRLRSSPYWPVLSHRTLRGVLPAVAVSALGDGMSMVGVSWLALRLAPVGQRGLWVALAVAAYTLPGAAGVALFGRFLRSRPAARLVSWDATLRAAAFGTIAVAYLAGTLPVVGYVALLAASSLLHSWGQAGQYTMIAEVLPDADRLAGNAVLSTAGQFGILVGPVAAGLLAAVAGPVAPLCADAVSYLLLAVAMRFAFPAPGGRAAPTAGTGADRTGWRVIRADRRLLALLALTVGFYALYGPVEVALPVHVATDLHGSATLLGTYWTVFGIGALAGSLLAGYLRRWPLWPTTIGIVAGWGLALLPIGLGAPGWLALPAYALGGLIYAPYPATSLALHQATTDPALLPRVLAARSAIVVVTVPAGTLLGAPLIAVLGARATLLVSALATVALAAAAALTVAGRTRRVGSGRRA</sequence>
<dbReference type="EMBL" id="BOMB01000048">
    <property type="protein sequence ID" value="GID15816.1"/>
    <property type="molecule type" value="Genomic_DNA"/>
</dbReference>
<feature type="transmembrane region" description="Helical" evidence="6">
    <location>
        <begin position="298"/>
        <end position="316"/>
    </location>
</feature>
<keyword evidence="4 6" id="KW-1133">Transmembrane helix</keyword>
<feature type="transmembrane region" description="Helical" evidence="6">
    <location>
        <begin position="391"/>
        <end position="411"/>
    </location>
</feature>
<accession>A0A8J3NEA6</accession>
<keyword evidence="5 6" id="KW-0472">Membrane</keyword>
<feature type="transmembrane region" description="Helical" evidence="6">
    <location>
        <begin position="62"/>
        <end position="82"/>
    </location>
</feature>